<name>A0AAU1TX23_9ACTN</name>
<feature type="region of interest" description="Disordered" evidence="1">
    <location>
        <begin position="1"/>
        <end position="52"/>
    </location>
</feature>
<evidence type="ECO:0000313" key="2">
    <source>
        <dbReference type="EMBL" id="WTS09918.1"/>
    </source>
</evidence>
<dbReference type="EMBL" id="CP108195">
    <property type="protein sequence ID" value="WTS09918.1"/>
    <property type="molecule type" value="Genomic_DNA"/>
</dbReference>
<reference evidence="2" key="1">
    <citation type="submission" date="2022-10" db="EMBL/GenBank/DDBJ databases">
        <title>The complete genomes of actinobacterial strains from the NBC collection.</title>
        <authorList>
            <person name="Joergensen T.S."/>
            <person name="Alvarez Arevalo M."/>
            <person name="Sterndorff E.B."/>
            <person name="Faurdal D."/>
            <person name="Vuksanovic O."/>
            <person name="Mourched A.-S."/>
            <person name="Charusanti P."/>
            <person name="Shaw S."/>
            <person name="Blin K."/>
            <person name="Weber T."/>
        </authorList>
    </citation>
    <scope>NUCLEOTIDE SEQUENCE</scope>
    <source>
        <strain evidence="2">NBC_00119</strain>
    </source>
</reference>
<protein>
    <submittedName>
        <fullName evidence="2">Uncharacterized protein</fullName>
    </submittedName>
</protein>
<gene>
    <name evidence="2" type="ORF">OHU69_01600</name>
</gene>
<organism evidence="2">
    <name type="scientific">Streptomyces sp. NBC_00119</name>
    <dbReference type="NCBI Taxonomy" id="2975659"/>
    <lineage>
        <taxon>Bacteria</taxon>
        <taxon>Bacillati</taxon>
        <taxon>Actinomycetota</taxon>
        <taxon>Actinomycetes</taxon>
        <taxon>Kitasatosporales</taxon>
        <taxon>Streptomycetaceae</taxon>
        <taxon>Streptomyces</taxon>
    </lineage>
</organism>
<feature type="compositionally biased region" description="Polar residues" evidence="1">
    <location>
        <begin position="24"/>
        <end position="37"/>
    </location>
</feature>
<accession>A0AAU1TX23</accession>
<evidence type="ECO:0000256" key="1">
    <source>
        <dbReference type="SAM" id="MobiDB-lite"/>
    </source>
</evidence>
<proteinExistence type="predicted"/>
<dbReference type="AlphaFoldDB" id="A0AAU1TX23"/>
<sequence>MPEIFYCTPRSSRRRPRPDKQRSEGASSTHASVSESGPQEYGHIDPRRASDAPVRAFRHIVRAPRPDQVCRVLPELPWIDGRHDSGAHAEEAAAGRLCRCSLRSSR</sequence>